<accession>A0AAN9LEQ1</accession>
<gene>
    <name evidence="2" type="ORF">VNO80_29604</name>
</gene>
<protein>
    <submittedName>
        <fullName evidence="2">Uncharacterized protein</fullName>
    </submittedName>
</protein>
<sequence length="91" mass="10190">MGRHWYMKLCFLLTTMILVLSLQKTSGARTLEGEQWLHKNVVLLHSLQRGPVKSSQRNPCSTVPGRSKGRCTLGEIHAHAPPLFPKSEAAR</sequence>
<organism evidence="2 3">
    <name type="scientific">Phaseolus coccineus</name>
    <name type="common">Scarlet runner bean</name>
    <name type="synonym">Phaseolus multiflorus</name>
    <dbReference type="NCBI Taxonomy" id="3886"/>
    <lineage>
        <taxon>Eukaryota</taxon>
        <taxon>Viridiplantae</taxon>
        <taxon>Streptophyta</taxon>
        <taxon>Embryophyta</taxon>
        <taxon>Tracheophyta</taxon>
        <taxon>Spermatophyta</taxon>
        <taxon>Magnoliopsida</taxon>
        <taxon>eudicotyledons</taxon>
        <taxon>Gunneridae</taxon>
        <taxon>Pentapetalae</taxon>
        <taxon>rosids</taxon>
        <taxon>fabids</taxon>
        <taxon>Fabales</taxon>
        <taxon>Fabaceae</taxon>
        <taxon>Papilionoideae</taxon>
        <taxon>50 kb inversion clade</taxon>
        <taxon>NPAAA clade</taxon>
        <taxon>indigoferoid/millettioid clade</taxon>
        <taxon>Phaseoleae</taxon>
        <taxon>Phaseolus</taxon>
    </lineage>
</organism>
<dbReference type="Proteomes" id="UP001374584">
    <property type="component" value="Unassembled WGS sequence"/>
</dbReference>
<keyword evidence="1" id="KW-0732">Signal</keyword>
<keyword evidence="3" id="KW-1185">Reference proteome</keyword>
<name>A0AAN9LEQ1_PHACN</name>
<dbReference type="AlphaFoldDB" id="A0AAN9LEQ1"/>
<evidence type="ECO:0000313" key="2">
    <source>
        <dbReference type="EMBL" id="KAK7332848.1"/>
    </source>
</evidence>
<reference evidence="2 3" key="1">
    <citation type="submission" date="2024-01" db="EMBL/GenBank/DDBJ databases">
        <title>The genomes of 5 underutilized Papilionoideae crops provide insights into root nodulation and disease resistanc.</title>
        <authorList>
            <person name="Jiang F."/>
        </authorList>
    </citation>
    <scope>NUCLEOTIDE SEQUENCE [LARGE SCALE GENOMIC DNA]</scope>
    <source>
        <strain evidence="2">JINMINGXINNONG_FW02</strain>
        <tissue evidence="2">Leaves</tissue>
    </source>
</reference>
<proteinExistence type="predicted"/>
<dbReference type="EMBL" id="JAYMYR010000011">
    <property type="protein sequence ID" value="KAK7332848.1"/>
    <property type="molecule type" value="Genomic_DNA"/>
</dbReference>
<feature type="signal peptide" evidence="1">
    <location>
        <begin position="1"/>
        <end position="27"/>
    </location>
</feature>
<dbReference type="PANTHER" id="PTHR33592:SF3">
    <property type="entry name" value="TRANSMEMBRANE PROTEIN"/>
    <property type="match status" value="1"/>
</dbReference>
<evidence type="ECO:0000256" key="1">
    <source>
        <dbReference type="SAM" id="SignalP"/>
    </source>
</evidence>
<evidence type="ECO:0000313" key="3">
    <source>
        <dbReference type="Proteomes" id="UP001374584"/>
    </source>
</evidence>
<dbReference type="PANTHER" id="PTHR33592">
    <property type="entry name" value="TRANSMEMBRANE PROTEIN"/>
    <property type="match status" value="1"/>
</dbReference>
<feature type="chain" id="PRO_5042844717" evidence="1">
    <location>
        <begin position="28"/>
        <end position="91"/>
    </location>
</feature>
<comment type="caution">
    <text evidence="2">The sequence shown here is derived from an EMBL/GenBank/DDBJ whole genome shotgun (WGS) entry which is preliminary data.</text>
</comment>